<evidence type="ECO:0000313" key="1">
    <source>
        <dbReference type="EMBL" id="KAL3522717.1"/>
    </source>
</evidence>
<accession>A0ABD2ZTH0</accession>
<evidence type="ECO:0000313" key="2">
    <source>
        <dbReference type="Proteomes" id="UP001630127"/>
    </source>
</evidence>
<protein>
    <submittedName>
        <fullName evidence="1">Uncharacterized protein</fullName>
    </submittedName>
</protein>
<dbReference type="Proteomes" id="UP001630127">
    <property type="component" value="Unassembled WGS sequence"/>
</dbReference>
<dbReference type="AlphaFoldDB" id="A0ABD2ZTH0"/>
<comment type="caution">
    <text evidence="1">The sequence shown here is derived from an EMBL/GenBank/DDBJ whole genome shotgun (WGS) entry which is preliminary data.</text>
</comment>
<keyword evidence="2" id="KW-1185">Reference proteome</keyword>
<proteinExistence type="predicted"/>
<organism evidence="1 2">
    <name type="scientific">Cinchona calisaya</name>
    <dbReference type="NCBI Taxonomy" id="153742"/>
    <lineage>
        <taxon>Eukaryota</taxon>
        <taxon>Viridiplantae</taxon>
        <taxon>Streptophyta</taxon>
        <taxon>Embryophyta</taxon>
        <taxon>Tracheophyta</taxon>
        <taxon>Spermatophyta</taxon>
        <taxon>Magnoliopsida</taxon>
        <taxon>eudicotyledons</taxon>
        <taxon>Gunneridae</taxon>
        <taxon>Pentapetalae</taxon>
        <taxon>asterids</taxon>
        <taxon>lamiids</taxon>
        <taxon>Gentianales</taxon>
        <taxon>Rubiaceae</taxon>
        <taxon>Cinchonoideae</taxon>
        <taxon>Cinchoneae</taxon>
        <taxon>Cinchona</taxon>
    </lineage>
</organism>
<dbReference type="EMBL" id="JBJUIK010000007">
    <property type="protein sequence ID" value="KAL3522717.1"/>
    <property type="molecule type" value="Genomic_DNA"/>
</dbReference>
<feature type="non-terminal residue" evidence="1">
    <location>
        <position position="1"/>
    </location>
</feature>
<name>A0ABD2ZTH0_9GENT</name>
<feature type="non-terminal residue" evidence="1">
    <location>
        <position position="88"/>
    </location>
</feature>
<sequence>EEIDDPKFFYSIQKVFFARRLIGGEKGPYFVPHSVLLSTLPGNIYLHKLNQEIGRIRQKIGHIDDQENSGEEASFNFPKDNRAIIVVK</sequence>
<reference evidence="1 2" key="1">
    <citation type="submission" date="2024-11" db="EMBL/GenBank/DDBJ databases">
        <title>A near-complete genome assembly of Cinchona calisaya.</title>
        <authorList>
            <person name="Lian D.C."/>
            <person name="Zhao X.W."/>
            <person name="Wei L."/>
        </authorList>
    </citation>
    <scope>NUCLEOTIDE SEQUENCE [LARGE SCALE GENOMIC DNA]</scope>
    <source>
        <tissue evidence="1">Nenye</tissue>
    </source>
</reference>
<gene>
    <name evidence="1" type="ORF">ACH5RR_015551</name>
</gene>